<name>A0A1F4Q4H7_UNCSA</name>
<sequence length="357" mass="39995">MLSWLRKKMKTIMIVVAVLFAASMFYGLSFSGLPGGGGGQPSNVLAKVNGRAVDPMRYQELINRIAQNFGQNATPSDMAMIDNLALGQAVDFTLLQQAAEKKVKVSGGEIDAALDSIMKQQNIPSKRELENALKKIGLSVGKFRDFIKGDIIVQKLQMKLQAEVKVTPDDLREVMRKFPKEKEPEKIALREKQQNAFRSFYSEIRSKAKIEIVNPLLKAHDFRFRGRLNEAIAEYQKAISQMPTNPMIHVYLGDAYMAAGRKDLALAEYENAVKVEGGNPDLYLVLGKVYLGMGEKGLATDQFRKASLIAGDNKATHEKLLKLFQQMKRPAEAAREQAEIKRLEKKEKFEKEITGSR</sequence>
<dbReference type="Gene3D" id="1.10.4030.10">
    <property type="entry name" value="Porin chaperone SurA, peptide-binding domain"/>
    <property type="match status" value="1"/>
</dbReference>
<dbReference type="Pfam" id="PF13624">
    <property type="entry name" value="SurA_N_3"/>
    <property type="match status" value="1"/>
</dbReference>
<dbReference type="SMART" id="SM00028">
    <property type="entry name" value="TPR"/>
    <property type="match status" value="3"/>
</dbReference>
<dbReference type="InterPro" id="IPR050280">
    <property type="entry name" value="OMP_Chaperone_SurA"/>
</dbReference>
<dbReference type="EMBL" id="METM01000003">
    <property type="protein sequence ID" value="OGB90834.1"/>
    <property type="molecule type" value="Genomic_DNA"/>
</dbReference>
<dbReference type="PANTHER" id="PTHR47637:SF1">
    <property type="entry name" value="CHAPERONE SURA"/>
    <property type="match status" value="1"/>
</dbReference>
<dbReference type="Proteomes" id="UP000178724">
    <property type="component" value="Unassembled WGS sequence"/>
</dbReference>
<evidence type="ECO:0000313" key="3">
    <source>
        <dbReference type="EMBL" id="OGB90834.1"/>
    </source>
</evidence>
<dbReference type="AlphaFoldDB" id="A0A1F4Q4H7"/>
<dbReference type="PANTHER" id="PTHR47637">
    <property type="entry name" value="CHAPERONE SURA"/>
    <property type="match status" value="1"/>
</dbReference>
<gene>
    <name evidence="3" type="ORF">A2625_07325</name>
</gene>
<dbReference type="Gene3D" id="1.25.40.10">
    <property type="entry name" value="Tetratricopeptide repeat domain"/>
    <property type="match status" value="1"/>
</dbReference>
<proteinExistence type="predicted"/>
<keyword evidence="2" id="KW-0802">TPR repeat</keyword>
<dbReference type="SUPFAM" id="SSF48452">
    <property type="entry name" value="TPR-like"/>
    <property type="match status" value="1"/>
</dbReference>
<dbReference type="InterPro" id="IPR011990">
    <property type="entry name" value="TPR-like_helical_dom_sf"/>
</dbReference>
<evidence type="ECO:0000256" key="1">
    <source>
        <dbReference type="ARBA" id="ARBA00022729"/>
    </source>
</evidence>
<comment type="caution">
    <text evidence="3">The sequence shown here is derived from an EMBL/GenBank/DDBJ whole genome shotgun (WGS) entry which is preliminary data.</text>
</comment>
<reference evidence="3 4" key="1">
    <citation type="journal article" date="2016" name="Nat. Commun.">
        <title>Thousands of microbial genomes shed light on interconnected biogeochemical processes in an aquifer system.</title>
        <authorList>
            <person name="Anantharaman K."/>
            <person name="Brown C.T."/>
            <person name="Hug L.A."/>
            <person name="Sharon I."/>
            <person name="Castelle C.J."/>
            <person name="Probst A.J."/>
            <person name="Thomas B.C."/>
            <person name="Singh A."/>
            <person name="Wilkins M.J."/>
            <person name="Karaoz U."/>
            <person name="Brodie E.L."/>
            <person name="Williams K.H."/>
            <person name="Hubbard S.S."/>
            <person name="Banfield J.F."/>
        </authorList>
    </citation>
    <scope>NUCLEOTIDE SEQUENCE [LARGE SCALE GENOMIC DNA]</scope>
</reference>
<keyword evidence="1" id="KW-0732">Signal</keyword>
<accession>A0A1F4Q4H7</accession>
<protein>
    <submittedName>
        <fullName evidence="3">Uncharacterized protein</fullName>
    </submittedName>
</protein>
<evidence type="ECO:0000313" key="4">
    <source>
        <dbReference type="Proteomes" id="UP000178724"/>
    </source>
</evidence>
<dbReference type="InterPro" id="IPR019734">
    <property type="entry name" value="TPR_rpt"/>
</dbReference>
<feature type="repeat" description="TPR" evidence="2">
    <location>
        <begin position="246"/>
        <end position="279"/>
    </location>
</feature>
<organism evidence="3 4">
    <name type="scientific">candidate division WOR-1 bacterium RIFCSPHIGHO2_01_FULL_53_15</name>
    <dbReference type="NCBI Taxonomy" id="1802564"/>
    <lineage>
        <taxon>Bacteria</taxon>
        <taxon>Bacillati</taxon>
        <taxon>Saganbacteria</taxon>
    </lineage>
</organism>
<dbReference type="PROSITE" id="PS50005">
    <property type="entry name" value="TPR"/>
    <property type="match status" value="1"/>
</dbReference>
<evidence type="ECO:0000256" key="2">
    <source>
        <dbReference type="PROSITE-ProRule" id="PRU00339"/>
    </source>
</evidence>
<dbReference type="InterPro" id="IPR027304">
    <property type="entry name" value="Trigger_fact/SurA_dom_sf"/>
</dbReference>
<dbReference type="Pfam" id="PF13414">
    <property type="entry name" value="TPR_11"/>
    <property type="match status" value="1"/>
</dbReference>
<dbReference type="SUPFAM" id="SSF109998">
    <property type="entry name" value="Triger factor/SurA peptide-binding domain-like"/>
    <property type="match status" value="1"/>
</dbReference>